<reference evidence="7" key="1">
    <citation type="submission" date="2019-03" db="EMBL/GenBank/DDBJ databases">
        <title>Genome sequencing and reference-guided assembly of Black Bengal Goat (Capra hircus).</title>
        <authorList>
            <person name="Siddiki A.Z."/>
            <person name="Baten A."/>
            <person name="Billah M."/>
            <person name="Alam M.A.U."/>
            <person name="Shawrob K.S.M."/>
            <person name="Saha S."/>
            <person name="Chowdhury M."/>
            <person name="Rahman A.H."/>
            <person name="Stear M."/>
            <person name="Miah G."/>
            <person name="Das G.B."/>
            <person name="Hossain M.M."/>
            <person name="Kumkum M."/>
            <person name="Islam M.S."/>
            <person name="Mollah A.M."/>
            <person name="Ahsan A."/>
            <person name="Tusar F."/>
            <person name="Khan M.K.I."/>
        </authorList>
    </citation>
    <scope>NUCLEOTIDE SEQUENCE [LARGE SCALE GENOMIC DNA]</scope>
</reference>
<evidence type="ECO:0000256" key="6">
    <source>
        <dbReference type="RuleBase" id="RU003660"/>
    </source>
</evidence>
<dbReference type="GO" id="GO:0005840">
    <property type="term" value="C:ribosome"/>
    <property type="evidence" value="ECO:0007669"/>
    <property type="project" value="UniProtKB-KW"/>
</dbReference>
<evidence type="ECO:0000313" key="7">
    <source>
        <dbReference type="Ensembl" id="ENSCHIP00010008138.1"/>
    </source>
</evidence>
<reference evidence="7" key="2">
    <citation type="submission" date="2025-08" db="UniProtKB">
        <authorList>
            <consortium name="Ensembl"/>
        </authorList>
    </citation>
    <scope>IDENTIFICATION</scope>
</reference>
<evidence type="ECO:0000256" key="2">
    <source>
        <dbReference type="ARBA" id="ARBA00022980"/>
    </source>
</evidence>
<evidence type="ECO:0000256" key="1">
    <source>
        <dbReference type="ARBA" id="ARBA00006471"/>
    </source>
</evidence>
<keyword evidence="2 6" id="KW-0689">Ribosomal protein</keyword>
<keyword evidence="3 6" id="KW-0687">Ribonucleoprotein</keyword>
<dbReference type="AlphaFoldDB" id="A0A8C2NP86"/>
<name>A0A8C2NP86_CAPHI</name>
<dbReference type="Gene3D" id="3.30.1370.30">
    <property type="match status" value="1"/>
</dbReference>
<protein>
    <recommendedName>
        <fullName evidence="4">Small ribosomal subunit protein uS8</fullName>
    </recommendedName>
    <alternativeName>
        <fullName evidence="5">40S ribosomal protein S15a</fullName>
    </alternativeName>
</protein>
<dbReference type="InterPro" id="IPR047863">
    <property type="entry name" value="Ribosomal_uS8_CS"/>
</dbReference>
<evidence type="ECO:0000256" key="5">
    <source>
        <dbReference type="ARBA" id="ARBA00035422"/>
    </source>
</evidence>
<dbReference type="InterPro" id="IPR000630">
    <property type="entry name" value="Ribosomal_uS8"/>
</dbReference>
<dbReference type="GO" id="GO:0003735">
    <property type="term" value="F:structural constituent of ribosome"/>
    <property type="evidence" value="ECO:0007669"/>
    <property type="project" value="InterPro"/>
</dbReference>
<comment type="similarity">
    <text evidence="1 6">Belongs to the universal ribosomal protein uS8 family.</text>
</comment>
<dbReference type="Ensembl" id="ENSCHIT00010011471.1">
    <property type="protein sequence ID" value="ENSCHIP00010008138.1"/>
    <property type="gene ID" value="ENSCHIG00010006006.1"/>
</dbReference>
<dbReference type="InterPro" id="IPR035987">
    <property type="entry name" value="Ribosomal_uS8_sf"/>
</dbReference>
<proteinExistence type="inferred from homology"/>
<sequence length="122" mass="13860">MSRLMLSRVSKMLKREANTRLCSKFFVMFLPVMMKHGYTGEFEIIDDHKAGKTIVNLTGRLNKCGVISPRLDVKDQEKQQNKLLLSCWFGFIVLTTSAGIMDHEEARQKHTGGKILGIFPAM</sequence>
<evidence type="ECO:0000256" key="3">
    <source>
        <dbReference type="ARBA" id="ARBA00023274"/>
    </source>
</evidence>
<accession>A0A8C2NP86</accession>
<dbReference type="FunFam" id="3.30.1490.10:FF:000002">
    <property type="entry name" value="40S ribosomal protein S15a"/>
    <property type="match status" value="1"/>
</dbReference>
<dbReference type="GO" id="GO:0006412">
    <property type="term" value="P:translation"/>
    <property type="evidence" value="ECO:0007669"/>
    <property type="project" value="InterPro"/>
</dbReference>
<dbReference type="GO" id="GO:1990904">
    <property type="term" value="C:ribonucleoprotein complex"/>
    <property type="evidence" value="ECO:0007669"/>
    <property type="project" value="UniProtKB-KW"/>
</dbReference>
<organism evidence="7">
    <name type="scientific">Capra hircus</name>
    <name type="common">Goat</name>
    <dbReference type="NCBI Taxonomy" id="9925"/>
    <lineage>
        <taxon>Eukaryota</taxon>
        <taxon>Metazoa</taxon>
        <taxon>Chordata</taxon>
        <taxon>Craniata</taxon>
        <taxon>Vertebrata</taxon>
        <taxon>Euteleostomi</taxon>
        <taxon>Mammalia</taxon>
        <taxon>Eutheria</taxon>
        <taxon>Laurasiatheria</taxon>
        <taxon>Artiodactyla</taxon>
        <taxon>Ruminantia</taxon>
        <taxon>Pecora</taxon>
        <taxon>Bovidae</taxon>
        <taxon>Caprinae</taxon>
        <taxon>Capra</taxon>
    </lineage>
</organism>
<dbReference type="Gene3D" id="3.30.1490.10">
    <property type="match status" value="1"/>
</dbReference>
<dbReference type="Pfam" id="PF00410">
    <property type="entry name" value="Ribosomal_S8"/>
    <property type="match status" value="1"/>
</dbReference>
<dbReference type="PANTHER" id="PTHR11758">
    <property type="entry name" value="40S RIBOSOMAL PROTEIN S15A"/>
    <property type="match status" value="1"/>
</dbReference>
<dbReference type="SUPFAM" id="SSF56047">
    <property type="entry name" value="Ribosomal protein S8"/>
    <property type="match status" value="1"/>
</dbReference>
<dbReference type="PROSITE" id="PS00053">
    <property type="entry name" value="RIBOSOMAL_S8"/>
    <property type="match status" value="1"/>
</dbReference>
<evidence type="ECO:0000256" key="4">
    <source>
        <dbReference type="ARBA" id="ARBA00035258"/>
    </source>
</evidence>